<comment type="caution">
    <text evidence="8">The sequence shown here is derived from an EMBL/GenBank/DDBJ whole genome shotgun (WGS) entry which is preliminary data.</text>
</comment>
<keyword evidence="3" id="KW-0285">Flavoprotein</keyword>
<gene>
    <name evidence="8" type="ORF">Egran_05504</name>
</gene>
<dbReference type="PIRSF" id="PIRSF000189">
    <property type="entry name" value="D-aa_oxidase"/>
    <property type="match status" value="1"/>
</dbReference>
<evidence type="ECO:0000313" key="9">
    <source>
        <dbReference type="Proteomes" id="UP000243515"/>
    </source>
</evidence>
<evidence type="ECO:0000259" key="7">
    <source>
        <dbReference type="Pfam" id="PF01266"/>
    </source>
</evidence>
<dbReference type="AlphaFoldDB" id="A0A232LRG7"/>
<dbReference type="GO" id="GO:0005737">
    <property type="term" value="C:cytoplasm"/>
    <property type="evidence" value="ECO:0007669"/>
    <property type="project" value="TreeGrafter"/>
</dbReference>
<dbReference type="InterPro" id="IPR006076">
    <property type="entry name" value="FAD-dep_OxRdtase"/>
</dbReference>
<dbReference type="Gene3D" id="3.40.50.720">
    <property type="entry name" value="NAD(P)-binding Rossmann-like Domain"/>
    <property type="match status" value="1"/>
</dbReference>
<evidence type="ECO:0000256" key="3">
    <source>
        <dbReference type="ARBA" id="ARBA00022630"/>
    </source>
</evidence>
<proteinExistence type="inferred from homology"/>
<dbReference type="Gene3D" id="3.30.9.10">
    <property type="entry name" value="D-Amino Acid Oxidase, subunit A, domain 2"/>
    <property type="match status" value="1"/>
</dbReference>
<keyword evidence="4 6" id="KW-0274">FAD</keyword>
<evidence type="ECO:0000313" key="8">
    <source>
        <dbReference type="EMBL" id="OXV06729.1"/>
    </source>
</evidence>
<dbReference type="Pfam" id="PF01266">
    <property type="entry name" value="DAO"/>
    <property type="match status" value="1"/>
</dbReference>
<comment type="similarity">
    <text evidence="2">Belongs to the DAMOX/DASOX family.</text>
</comment>
<dbReference type="GO" id="GO:0019478">
    <property type="term" value="P:D-amino acid catabolic process"/>
    <property type="evidence" value="ECO:0007669"/>
    <property type="project" value="TreeGrafter"/>
</dbReference>
<accession>A0A232LRG7</accession>
<dbReference type="SUPFAM" id="SSF54373">
    <property type="entry name" value="FAD-linked reductases, C-terminal domain"/>
    <property type="match status" value="1"/>
</dbReference>
<dbReference type="EMBL" id="NPHW01005467">
    <property type="protein sequence ID" value="OXV06729.1"/>
    <property type="molecule type" value="Genomic_DNA"/>
</dbReference>
<dbReference type="PANTHER" id="PTHR11530:SF25">
    <property type="entry name" value="FAD DEPENDENT OXIDOREDUCTASE DOMAIN-CONTAINING PROTEIN"/>
    <property type="match status" value="1"/>
</dbReference>
<dbReference type="Proteomes" id="UP000243515">
    <property type="component" value="Unassembled WGS sequence"/>
</dbReference>
<name>A0A232LRG7_9EURO</name>
<reference evidence="8 9" key="1">
    <citation type="journal article" date="2015" name="Environ. Microbiol.">
        <title>Metagenome sequence of Elaphomyces granulatus from sporocarp tissue reveals Ascomycota ectomycorrhizal fingerprints of genome expansion and a Proteobacteria-rich microbiome.</title>
        <authorList>
            <person name="Quandt C.A."/>
            <person name="Kohler A."/>
            <person name="Hesse C.N."/>
            <person name="Sharpton T.J."/>
            <person name="Martin F."/>
            <person name="Spatafora J.W."/>
        </authorList>
    </citation>
    <scope>NUCLEOTIDE SEQUENCE [LARGE SCALE GENOMIC DNA]</scope>
    <source>
        <strain evidence="8 9">OSC145934</strain>
    </source>
</reference>
<dbReference type="GO" id="GO:0003884">
    <property type="term" value="F:D-amino-acid oxidase activity"/>
    <property type="evidence" value="ECO:0007669"/>
    <property type="project" value="InterPro"/>
</dbReference>
<evidence type="ECO:0000256" key="6">
    <source>
        <dbReference type="PIRSR" id="PIRSR000189-1"/>
    </source>
</evidence>
<dbReference type="InterPro" id="IPR023209">
    <property type="entry name" value="DAO"/>
</dbReference>
<dbReference type="OrthoDB" id="2015447at2759"/>
<protein>
    <recommendedName>
        <fullName evidence="7">FAD dependent oxidoreductase domain-containing protein</fullName>
    </recommendedName>
</protein>
<comment type="cofactor">
    <cofactor evidence="1 6">
        <name>FAD</name>
        <dbReference type="ChEBI" id="CHEBI:57692"/>
    </cofactor>
</comment>
<evidence type="ECO:0000256" key="4">
    <source>
        <dbReference type="ARBA" id="ARBA00022827"/>
    </source>
</evidence>
<feature type="domain" description="FAD dependent oxidoreductase" evidence="7">
    <location>
        <begin position="22"/>
        <end position="401"/>
    </location>
</feature>
<keyword evidence="5" id="KW-0560">Oxidoreductase</keyword>
<dbReference type="SUPFAM" id="SSF51971">
    <property type="entry name" value="Nucleotide-binding domain"/>
    <property type="match status" value="1"/>
</dbReference>
<dbReference type="PANTHER" id="PTHR11530">
    <property type="entry name" value="D-AMINO ACID OXIDASE"/>
    <property type="match status" value="1"/>
</dbReference>
<sequence>MEKNISFKPAPFINPIESSPNILVVGGGVTALVTSWLLLDRGYNVTILSKEWASYTSKIRLTSQIAGALWEFPPAVCGQHTDPISLHHSKRWCMMAYKIWDAIAADPELASASGVRMKYSAFFFPKPLEADEVQLDKMKEIQESGVRGFRRDPGLIQKYSISTEYGVEDAYELLAPVIDTDHAMSWLMKLVESKGAKFVTESINRDLFDCEYELRGRFKADAIVNATGLAGFDLANDNSCYPIRGGLIRVINDGKYFPKVESALSISADAHHAGHGSSDEIIFIIPRNDNTLLLGGISQSHKWNLDLTLDSPIIQRMRERCEIFLPPLKNALLDPEYPFAQGLRPFRQRNVRVERELRQHNNSSSSDANIHCTEPKTATSRIIHSYGHGGAGWSLSFGCASDVISLVMEALADLEPHAMAVSEEEII</sequence>
<feature type="binding site" evidence="6">
    <location>
        <position position="390"/>
    </location>
    <ligand>
        <name>D-dopa</name>
        <dbReference type="ChEBI" id="CHEBI:149689"/>
    </ligand>
</feature>
<evidence type="ECO:0000256" key="2">
    <source>
        <dbReference type="ARBA" id="ARBA00006730"/>
    </source>
</evidence>
<organism evidence="8 9">
    <name type="scientific">Elaphomyces granulatus</name>
    <dbReference type="NCBI Taxonomy" id="519963"/>
    <lineage>
        <taxon>Eukaryota</taxon>
        <taxon>Fungi</taxon>
        <taxon>Dikarya</taxon>
        <taxon>Ascomycota</taxon>
        <taxon>Pezizomycotina</taxon>
        <taxon>Eurotiomycetes</taxon>
        <taxon>Eurotiomycetidae</taxon>
        <taxon>Eurotiales</taxon>
        <taxon>Elaphomycetaceae</taxon>
        <taxon>Elaphomyces</taxon>
    </lineage>
</organism>
<feature type="binding site" evidence="6">
    <location>
        <position position="344"/>
    </location>
    <ligand>
        <name>D-dopa</name>
        <dbReference type="ChEBI" id="CHEBI:149689"/>
    </ligand>
</feature>
<feature type="binding site" evidence="6">
    <location>
        <position position="227"/>
    </location>
    <ligand>
        <name>FAD</name>
        <dbReference type="ChEBI" id="CHEBI:57692"/>
    </ligand>
</feature>
<keyword evidence="9" id="KW-1185">Reference proteome</keyword>
<dbReference type="GO" id="GO:0071949">
    <property type="term" value="F:FAD binding"/>
    <property type="evidence" value="ECO:0007669"/>
    <property type="project" value="InterPro"/>
</dbReference>
<evidence type="ECO:0000256" key="5">
    <source>
        <dbReference type="ARBA" id="ARBA00023002"/>
    </source>
</evidence>
<feature type="binding site" evidence="6">
    <location>
        <begin position="62"/>
        <end position="63"/>
    </location>
    <ligand>
        <name>FAD</name>
        <dbReference type="ChEBI" id="CHEBI:57692"/>
    </ligand>
</feature>
<evidence type="ECO:0000256" key="1">
    <source>
        <dbReference type="ARBA" id="ARBA00001974"/>
    </source>
</evidence>